<evidence type="ECO:0000256" key="2">
    <source>
        <dbReference type="ARBA" id="ARBA00022771"/>
    </source>
</evidence>
<keyword evidence="3" id="KW-0862">Zinc</keyword>
<dbReference type="PANTHER" id="PTHR13793:SF148">
    <property type="entry name" value="RING_FYVE_PHD ZINC FINGER SUPERFAMILY PROTEIN"/>
    <property type="match status" value="1"/>
</dbReference>
<keyword evidence="2 4" id="KW-0863">Zinc-finger</keyword>
<dbReference type="SMART" id="SM00249">
    <property type="entry name" value="PHD"/>
    <property type="match status" value="2"/>
</dbReference>
<evidence type="ECO:0000256" key="4">
    <source>
        <dbReference type="PROSITE-ProRule" id="PRU00146"/>
    </source>
</evidence>
<evidence type="ECO:0000313" key="8">
    <source>
        <dbReference type="EMBL" id="MCD7449008.1"/>
    </source>
</evidence>
<dbReference type="EMBL" id="JACEIK010000079">
    <property type="protein sequence ID" value="MCD7449008.1"/>
    <property type="molecule type" value="Genomic_DNA"/>
</dbReference>
<feature type="compositionally biased region" description="Polar residues" evidence="5">
    <location>
        <begin position="95"/>
        <end position="111"/>
    </location>
</feature>
<feature type="compositionally biased region" description="Acidic residues" evidence="5">
    <location>
        <begin position="112"/>
        <end position="129"/>
    </location>
</feature>
<keyword evidence="1" id="KW-0479">Metal-binding</keyword>
<dbReference type="Proteomes" id="UP000823775">
    <property type="component" value="Unassembled WGS sequence"/>
</dbReference>
<dbReference type="Gene3D" id="3.30.40.10">
    <property type="entry name" value="Zinc/RING finger domain, C3HC4 (zinc finger)"/>
    <property type="match status" value="2"/>
</dbReference>
<dbReference type="InterPro" id="IPR050701">
    <property type="entry name" value="Histone_Mod_Regulator"/>
</dbReference>
<evidence type="ECO:0000313" key="9">
    <source>
        <dbReference type="Proteomes" id="UP000823775"/>
    </source>
</evidence>
<dbReference type="Pfam" id="PF00628">
    <property type="entry name" value="PHD"/>
    <property type="match status" value="1"/>
</dbReference>
<dbReference type="CDD" id="cd15492">
    <property type="entry name" value="PHD_BRPF_JADE_like"/>
    <property type="match status" value="1"/>
</dbReference>
<feature type="domain" description="PHD-type" evidence="7">
    <location>
        <begin position="193"/>
        <end position="306"/>
    </location>
</feature>
<dbReference type="SUPFAM" id="SSF57903">
    <property type="entry name" value="FYVE/PHD zinc finger"/>
    <property type="match status" value="1"/>
</dbReference>
<dbReference type="InterPro" id="IPR019787">
    <property type="entry name" value="Znf_PHD-finger"/>
</dbReference>
<dbReference type="InterPro" id="IPR011011">
    <property type="entry name" value="Znf_FYVE_PHD"/>
</dbReference>
<dbReference type="InterPro" id="IPR001965">
    <property type="entry name" value="Znf_PHD"/>
</dbReference>
<gene>
    <name evidence="8" type="ORF">HAX54_048091</name>
</gene>
<name>A0ABS8RR35_DATST</name>
<evidence type="ECO:0008006" key="10">
    <source>
        <dbReference type="Google" id="ProtNLM"/>
    </source>
</evidence>
<dbReference type="PANTHER" id="PTHR13793">
    <property type="entry name" value="PHD FINGER PROTEINS"/>
    <property type="match status" value="1"/>
</dbReference>
<evidence type="ECO:0000256" key="1">
    <source>
        <dbReference type="ARBA" id="ARBA00022723"/>
    </source>
</evidence>
<comment type="caution">
    <text evidence="8">The sequence shown here is derived from an EMBL/GenBank/DDBJ whole genome shotgun (WGS) entry which is preliminary data.</text>
</comment>
<evidence type="ECO:0000259" key="6">
    <source>
        <dbReference type="PROSITE" id="PS50016"/>
    </source>
</evidence>
<proteinExistence type="predicted"/>
<dbReference type="InterPro" id="IPR034732">
    <property type="entry name" value="EPHD"/>
</dbReference>
<keyword evidence="9" id="KW-1185">Reference proteome</keyword>
<feature type="region of interest" description="Disordered" evidence="5">
    <location>
        <begin position="76"/>
        <end position="129"/>
    </location>
</feature>
<dbReference type="Pfam" id="PF13832">
    <property type="entry name" value="zf-HC5HC2H_2"/>
    <property type="match status" value="1"/>
</dbReference>
<feature type="domain" description="PHD-type" evidence="6">
    <location>
        <begin position="130"/>
        <end position="183"/>
    </location>
</feature>
<protein>
    <recommendedName>
        <fullName evidence="10">Protein Jade-1</fullName>
    </recommendedName>
</protein>
<evidence type="ECO:0000256" key="5">
    <source>
        <dbReference type="SAM" id="MobiDB-lite"/>
    </source>
</evidence>
<accession>A0ABS8RR35</accession>
<evidence type="ECO:0000256" key="3">
    <source>
        <dbReference type="ARBA" id="ARBA00022833"/>
    </source>
</evidence>
<organism evidence="8 9">
    <name type="scientific">Datura stramonium</name>
    <name type="common">Jimsonweed</name>
    <name type="synonym">Common thornapple</name>
    <dbReference type="NCBI Taxonomy" id="4076"/>
    <lineage>
        <taxon>Eukaryota</taxon>
        <taxon>Viridiplantae</taxon>
        <taxon>Streptophyta</taxon>
        <taxon>Embryophyta</taxon>
        <taxon>Tracheophyta</taxon>
        <taxon>Spermatophyta</taxon>
        <taxon>Magnoliopsida</taxon>
        <taxon>eudicotyledons</taxon>
        <taxon>Gunneridae</taxon>
        <taxon>Pentapetalae</taxon>
        <taxon>asterids</taxon>
        <taxon>lamiids</taxon>
        <taxon>Solanales</taxon>
        <taxon>Solanaceae</taxon>
        <taxon>Solanoideae</taxon>
        <taxon>Datureae</taxon>
        <taxon>Datura</taxon>
    </lineage>
</organism>
<dbReference type="PROSITE" id="PS51805">
    <property type="entry name" value="EPHD"/>
    <property type="match status" value="1"/>
</dbReference>
<sequence length="328" mass="36697">MGGKLQFLPPAKRFMLMQQQNDNDNGSVSLSRLPAKKRKFTPEIPPPFTNNTVTTICLPAKKRVWAFHPFDLNEEYNPVSFDDDETKEEKLLDESSISQGDFTHQQAVTTNDDGDEDDKGDEEEDDDDDGIICAICNSTDGDPSDPIVLCDGCDLMVHTTCYGHPFTEGIPEGDWFCAQCLASKSSETETPKSFTCCLCPETGGALKSTMNEGKWAHVVCSLFVPEVFFVDPEGREGIDFSKVPKRRWERKCYICKSKKGCAIDCSEPKCPLSFHVTCGLKQELCIEYTEGRKNGGVVAGFCNSHTQLWKKQQQTGKFKIVPREEVDR</sequence>
<evidence type="ECO:0000259" key="7">
    <source>
        <dbReference type="PROSITE" id="PS51805"/>
    </source>
</evidence>
<dbReference type="InterPro" id="IPR013083">
    <property type="entry name" value="Znf_RING/FYVE/PHD"/>
</dbReference>
<dbReference type="PROSITE" id="PS50016">
    <property type="entry name" value="ZF_PHD_2"/>
    <property type="match status" value="1"/>
</dbReference>
<reference evidence="8 9" key="1">
    <citation type="journal article" date="2021" name="BMC Genomics">
        <title>Datura genome reveals duplications of psychoactive alkaloid biosynthetic genes and high mutation rate following tissue culture.</title>
        <authorList>
            <person name="Rajewski A."/>
            <person name="Carter-House D."/>
            <person name="Stajich J."/>
            <person name="Litt A."/>
        </authorList>
    </citation>
    <scope>NUCLEOTIDE SEQUENCE [LARGE SCALE GENOMIC DNA]</scope>
    <source>
        <strain evidence="8">AR-01</strain>
    </source>
</reference>